<keyword evidence="2" id="KW-1185">Reference proteome</keyword>
<accession>A0A7G9WH15</accession>
<evidence type="ECO:0000313" key="2">
    <source>
        <dbReference type="Proteomes" id="UP000516046"/>
    </source>
</evidence>
<sequence length="115" mass="13096">MHFVHFNDEKSSSGRKALKVLLTDDLDFHVALTKRNPIRIEKTTWKYSEKDTQELKDAYQTSDPAKAKKIKAYDISVTYRLTKPASLLVSPRISAVLNQKTVYCLPTVPLFLIVG</sequence>
<reference evidence="1 2" key="1">
    <citation type="submission" date="2020-08" db="EMBL/GenBank/DDBJ databases">
        <authorList>
            <person name="Ren C."/>
            <person name="Gu Y."/>
            <person name="Xu Y."/>
        </authorList>
    </citation>
    <scope>NUCLEOTIDE SEQUENCE [LARGE SCALE GENOMIC DNA]</scope>
    <source>
        <strain evidence="1 2">LBM18003</strain>
    </source>
</reference>
<dbReference type="AlphaFoldDB" id="A0A7G9WH15"/>
<dbReference type="RefSeq" id="WP_212507042.1">
    <property type="nucleotide sequence ID" value="NZ_CP060696.1"/>
</dbReference>
<organism evidence="1 2">
    <name type="scientific">Caproicibacterium amylolyticum</name>
    <dbReference type="NCBI Taxonomy" id="2766537"/>
    <lineage>
        <taxon>Bacteria</taxon>
        <taxon>Bacillati</taxon>
        <taxon>Bacillota</taxon>
        <taxon>Clostridia</taxon>
        <taxon>Eubacteriales</taxon>
        <taxon>Oscillospiraceae</taxon>
        <taxon>Caproicibacterium</taxon>
    </lineage>
</organism>
<gene>
    <name evidence="1" type="ORF">H6X83_13865</name>
</gene>
<proteinExistence type="predicted"/>
<evidence type="ECO:0000313" key="1">
    <source>
        <dbReference type="EMBL" id="QNO17977.1"/>
    </source>
</evidence>
<dbReference type="Proteomes" id="UP000516046">
    <property type="component" value="Chromosome"/>
</dbReference>
<dbReference type="KEGG" id="caml:H6X83_13865"/>
<protein>
    <submittedName>
        <fullName evidence="1">Uncharacterized protein</fullName>
    </submittedName>
</protein>
<name>A0A7G9WH15_9FIRM</name>
<dbReference type="EMBL" id="CP060696">
    <property type="protein sequence ID" value="QNO17977.1"/>
    <property type="molecule type" value="Genomic_DNA"/>
</dbReference>